<gene>
    <name evidence="1" type="ORF">REH74_019335</name>
</gene>
<proteinExistence type="predicted"/>
<dbReference type="Proteomes" id="UP001354073">
    <property type="component" value="Unassembled WGS sequence"/>
</dbReference>
<sequence>MAAVGSGGLVIGSSLGSTTTQASTTNSIGGTITSEPSTIDVKTLVSITVSPSDVSIGIGESQQLTVTGYFSYSTEGDISEVVTWNVTDPNIAVISEGAGGSLVSGGTAAYGATTAVAMSQGITSNTVNISAINTLAGPAIDVLDVTNGDGAGKLYVNSPSVAYLDSIGGSDSSGVFAETTPVGDFYVYTWEQANTLCDTYNAQRLAGRTNWRLPEASELQELQGTYSNLFNARGWPVNLLYWSNSLVGSGPNHYLVSLLLELTSGNNFDAYYTSCTSEP</sequence>
<protein>
    <submittedName>
        <fullName evidence="1">DUF1566 domain-containing protein</fullName>
    </submittedName>
</protein>
<name>A0ACC7RF00_9VIBR</name>
<accession>A0ACC7RF00</accession>
<reference evidence="1" key="1">
    <citation type="submission" date="2024-11" db="EMBL/GenBank/DDBJ databases">
        <title>Identification of new Vibrio campbellii strains harboring the pVA1 plasmid isolated from Penaeus vannamei postlarvae affected by outbreaks of acute hepatopancreatic necrosis disease (AHPND) in Mexico.</title>
        <authorList>
            <person name="Gomez-Gil B."/>
            <person name="Enciso-Ibarra J."/>
        </authorList>
    </citation>
    <scope>NUCLEOTIDE SEQUENCE</scope>
    <source>
        <strain evidence="1">M270204</strain>
    </source>
</reference>
<dbReference type="EMBL" id="JAVHXJ020000117">
    <property type="protein sequence ID" value="MGI1899683.1"/>
    <property type="molecule type" value="Genomic_DNA"/>
</dbReference>
<evidence type="ECO:0000313" key="1">
    <source>
        <dbReference type="EMBL" id="MGI1899683.1"/>
    </source>
</evidence>
<comment type="caution">
    <text evidence="1">The sequence shown here is derived from an EMBL/GenBank/DDBJ whole genome shotgun (WGS) entry which is preliminary data.</text>
</comment>
<organism evidence="1 2">
    <name type="scientific">Vibrio campbellii</name>
    <dbReference type="NCBI Taxonomy" id="680"/>
    <lineage>
        <taxon>Bacteria</taxon>
        <taxon>Pseudomonadati</taxon>
        <taxon>Pseudomonadota</taxon>
        <taxon>Gammaproteobacteria</taxon>
        <taxon>Vibrionales</taxon>
        <taxon>Vibrionaceae</taxon>
        <taxon>Vibrio</taxon>
    </lineage>
</organism>
<evidence type="ECO:0000313" key="2">
    <source>
        <dbReference type="Proteomes" id="UP001354073"/>
    </source>
</evidence>